<evidence type="ECO:0008006" key="5">
    <source>
        <dbReference type="Google" id="ProtNLM"/>
    </source>
</evidence>
<evidence type="ECO:0000313" key="4">
    <source>
        <dbReference type="Proteomes" id="UP000241736"/>
    </source>
</evidence>
<feature type="transmembrane region" description="Helical" evidence="1">
    <location>
        <begin position="53"/>
        <end position="78"/>
    </location>
</feature>
<feature type="chain" id="PRO_5015159241" description="DUF998 domain-containing protein" evidence="2">
    <location>
        <begin position="30"/>
        <end position="133"/>
    </location>
</feature>
<keyword evidence="4" id="KW-1185">Reference proteome</keyword>
<dbReference type="AlphaFoldDB" id="A0A2P6M9W8"/>
<dbReference type="EMBL" id="PVLF01000005">
    <property type="protein sequence ID" value="PRH82768.1"/>
    <property type="molecule type" value="Genomic_DNA"/>
</dbReference>
<evidence type="ECO:0000256" key="2">
    <source>
        <dbReference type="SAM" id="SignalP"/>
    </source>
</evidence>
<evidence type="ECO:0000256" key="1">
    <source>
        <dbReference type="SAM" id="Phobius"/>
    </source>
</evidence>
<keyword evidence="2" id="KW-0732">Signal</keyword>
<keyword evidence="1" id="KW-0472">Membrane</keyword>
<comment type="caution">
    <text evidence="3">The sequence shown here is derived from an EMBL/GenBank/DDBJ whole genome shotgun (WGS) entry which is preliminary data.</text>
</comment>
<dbReference type="Proteomes" id="UP000241736">
    <property type="component" value="Unassembled WGS sequence"/>
</dbReference>
<accession>A0A2P6M9W8</accession>
<sequence>MHTIRWLLVLPAAVAAWSLVAFASLAAHAVVGSRLCPPADMVSGMCGNPTIRVALEVLTHTGVALSALVVLVVAVSVAPSRKLNVLWLFLVVGLGIAGALSHVIGAWSLWWAALGGAIAGSLLVGRVLRRPSA</sequence>
<reference evidence="3 4" key="1">
    <citation type="submission" date="2018-03" db="EMBL/GenBank/DDBJ databases">
        <title>Arenimonas caeni sp. nov., isolated from activated sludge.</title>
        <authorList>
            <person name="Liu H."/>
        </authorList>
    </citation>
    <scope>NUCLEOTIDE SEQUENCE [LARGE SCALE GENOMIC DNA]</scope>
    <source>
        <strain evidence="4">z29</strain>
    </source>
</reference>
<feature type="transmembrane region" description="Helical" evidence="1">
    <location>
        <begin position="85"/>
        <end position="104"/>
    </location>
</feature>
<feature type="transmembrane region" description="Helical" evidence="1">
    <location>
        <begin position="110"/>
        <end position="128"/>
    </location>
</feature>
<keyword evidence="1" id="KW-1133">Transmembrane helix</keyword>
<protein>
    <recommendedName>
        <fullName evidence="5">DUF998 domain-containing protein</fullName>
    </recommendedName>
</protein>
<proteinExistence type="predicted"/>
<organism evidence="3 4">
    <name type="scientific">Arenimonas caeni</name>
    <dbReference type="NCBI Taxonomy" id="2058085"/>
    <lineage>
        <taxon>Bacteria</taxon>
        <taxon>Pseudomonadati</taxon>
        <taxon>Pseudomonadota</taxon>
        <taxon>Gammaproteobacteria</taxon>
        <taxon>Lysobacterales</taxon>
        <taxon>Lysobacteraceae</taxon>
        <taxon>Arenimonas</taxon>
    </lineage>
</organism>
<name>A0A2P6M9W8_9GAMM</name>
<keyword evidence="1" id="KW-0812">Transmembrane</keyword>
<evidence type="ECO:0000313" key="3">
    <source>
        <dbReference type="EMBL" id="PRH82768.1"/>
    </source>
</evidence>
<gene>
    <name evidence="3" type="ORF">C6N40_06050</name>
</gene>
<feature type="signal peptide" evidence="2">
    <location>
        <begin position="1"/>
        <end position="29"/>
    </location>
</feature>